<dbReference type="RefSeq" id="WP_072932307.1">
    <property type="nucleotide sequence ID" value="NZ_BMFL01000001.1"/>
</dbReference>
<gene>
    <name evidence="4" type="ORF">GCM10010984_01300</name>
    <name evidence="5" type="ORF">SAMN05443634_107158</name>
</gene>
<evidence type="ECO:0000313" key="5">
    <source>
        <dbReference type="EMBL" id="SHL25200.1"/>
    </source>
</evidence>
<evidence type="ECO:0000313" key="7">
    <source>
        <dbReference type="Proteomes" id="UP000650994"/>
    </source>
</evidence>
<reference evidence="4" key="5">
    <citation type="submission" date="2024-05" db="EMBL/GenBank/DDBJ databases">
        <authorList>
            <person name="Sun Q."/>
            <person name="Zhou Y."/>
        </authorList>
    </citation>
    <scope>NUCLEOTIDE SEQUENCE</scope>
    <source>
        <strain evidence="4">CGMCC 1.12707</strain>
    </source>
</reference>
<dbReference type="Pfam" id="PF18962">
    <property type="entry name" value="Por_Secre_tail"/>
    <property type="match status" value="1"/>
</dbReference>
<dbReference type="Proteomes" id="UP000650994">
    <property type="component" value="Unassembled WGS sequence"/>
</dbReference>
<keyword evidence="7" id="KW-1185">Reference proteome</keyword>
<organism evidence="5 6">
    <name type="scientific">Chishuiella changwenlii</name>
    <dbReference type="NCBI Taxonomy" id="1434701"/>
    <lineage>
        <taxon>Bacteria</taxon>
        <taxon>Pseudomonadati</taxon>
        <taxon>Bacteroidota</taxon>
        <taxon>Flavobacteriia</taxon>
        <taxon>Flavobacteriales</taxon>
        <taxon>Weeksellaceae</taxon>
        <taxon>Chishuiella</taxon>
    </lineage>
</organism>
<dbReference type="AlphaFoldDB" id="A0A1M6Z470"/>
<evidence type="ECO:0000313" key="4">
    <source>
        <dbReference type="EMBL" id="GGE87240.1"/>
    </source>
</evidence>
<sequence>MKKSITLLSCLSLSIFAFSQKQPNYISFEPTEGYRLGNIDGQGNWTVAFNQVSEVYGAVKTHVVTNEFANDGNHSLLIAQDHDIPPYNSQTAEYNLPSAQDKDIEFYIRPFFDVNSEYVIDTEGIEEFSGEYISFNKDANGIAYVSVFDRLLPKFITTDFILSSDTWYKVNINYNKAENKVEYKFDDVVVYTKTAVKSGKMDYKKIKFSHNNNGTKMYIDDLSFKNDLVLSVSETRNKTKVAVYPNPTSDIITIQNIEGEVQQITLGNINGQTVRHIKTTDRKIDLRGLPNGTYLLKIKTDRGFFTEKILKK</sequence>
<reference evidence="6" key="2">
    <citation type="submission" date="2016-11" db="EMBL/GenBank/DDBJ databases">
        <authorList>
            <person name="Varghese N."/>
            <person name="Submissions S."/>
        </authorList>
    </citation>
    <scope>NUCLEOTIDE SEQUENCE [LARGE SCALE GENOMIC DNA]</scope>
    <source>
        <strain evidence="6">DSM 27989</strain>
    </source>
</reference>
<reference evidence="7" key="4">
    <citation type="journal article" date="2019" name="Int. J. Syst. Evol. Microbiol.">
        <title>The Global Catalogue of Microorganisms (GCM) 10K type strain sequencing project: providing services to taxonomists for standard genome sequencing and annotation.</title>
        <authorList>
            <consortium name="The Broad Institute Genomics Platform"/>
            <consortium name="The Broad Institute Genome Sequencing Center for Infectious Disease"/>
            <person name="Wu L."/>
            <person name="Ma J."/>
        </authorList>
    </citation>
    <scope>NUCLEOTIDE SEQUENCE [LARGE SCALE GENOMIC DNA]</scope>
    <source>
        <strain evidence="7">CGMCC 1.12707</strain>
    </source>
</reference>
<keyword evidence="1 2" id="KW-0732">Signal</keyword>
<evidence type="ECO:0000313" key="6">
    <source>
        <dbReference type="Proteomes" id="UP000184120"/>
    </source>
</evidence>
<feature type="domain" description="Secretion system C-terminal sorting" evidence="3">
    <location>
        <begin position="243"/>
        <end position="309"/>
    </location>
</feature>
<dbReference type="Proteomes" id="UP000184120">
    <property type="component" value="Unassembled WGS sequence"/>
</dbReference>
<reference evidence="5" key="3">
    <citation type="submission" date="2016-11" db="EMBL/GenBank/DDBJ databases">
        <authorList>
            <person name="Jaros S."/>
            <person name="Januszkiewicz K."/>
            <person name="Wedrychowicz H."/>
        </authorList>
    </citation>
    <scope>NUCLEOTIDE SEQUENCE [LARGE SCALE GENOMIC DNA]</scope>
    <source>
        <strain evidence="5">DSM 27989</strain>
    </source>
</reference>
<evidence type="ECO:0000256" key="2">
    <source>
        <dbReference type="SAM" id="SignalP"/>
    </source>
</evidence>
<dbReference type="InterPro" id="IPR026444">
    <property type="entry name" value="Secre_tail"/>
</dbReference>
<dbReference type="EMBL" id="FRBH01000007">
    <property type="protein sequence ID" value="SHL25200.1"/>
    <property type="molecule type" value="Genomic_DNA"/>
</dbReference>
<dbReference type="NCBIfam" id="TIGR04183">
    <property type="entry name" value="Por_Secre_tail"/>
    <property type="match status" value="1"/>
</dbReference>
<proteinExistence type="predicted"/>
<protein>
    <submittedName>
        <fullName evidence="5">Por secretion system C-terminal sorting domain-containing protein</fullName>
    </submittedName>
</protein>
<evidence type="ECO:0000256" key="1">
    <source>
        <dbReference type="ARBA" id="ARBA00022729"/>
    </source>
</evidence>
<reference evidence="4" key="1">
    <citation type="journal article" date="2014" name="Int. J. Syst. Evol. Microbiol.">
        <title>Complete genome of a new Firmicutes species belonging to the dominant human colonic microbiota ('Ruminococcus bicirculans') reveals two chromosomes and a selective capacity to utilize plant glucans.</title>
        <authorList>
            <consortium name="NISC Comparative Sequencing Program"/>
            <person name="Wegmann U."/>
            <person name="Louis P."/>
            <person name="Goesmann A."/>
            <person name="Henrissat B."/>
            <person name="Duncan S.H."/>
            <person name="Flint H.J."/>
        </authorList>
    </citation>
    <scope>NUCLEOTIDE SEQUENCE</scope>
    <source>
        <strain evidence="4">CGMCC 1.12707</strain>
    </source>
</reference>
<name>A0A1M6Z470_9FLAO</name>
<feature type="chain" id="PRO_5012658168" evidence="2">
    <location>
        <begin position="20"/>
        <end position="312"/>
    </location>
</feature>
<dbReference type="OrthoDB" id="1352671at2"/>
<feature type="signal peptide" evidence="2">
    <location>
        <begin position="1"/>
        <end position="19"/>
    </location>
</feature>
<dbReference type="STRING" id="1434701.SAMN05443634_107158"/>
<evidence type="ECO:0000259" key="3">
    <source>
        <dbReference type="Pfam" id="PF18962"/>
    </source>
</evidence>
<accession>A0A1M6Z470</accession>
<dbReference type="EMBL" id="BMFL01000001">
    <property type="protein sequence ID" value="GGE87240.1"/>
    <property type="molecule type" value="Genomic_DNA"/>
</dbReference>